<reference evidence="6 7" key="1">
    <citation type="submission" date="2019-08" db="EMBL/GenBank/DDBJ databases">
        <title>Marinobacter ZYF650 sp. nov., a marine bacterium isolated from seawater of the Mariana trench.</title>
        <authorList>
            <person name="Ahmad W."/>
        </authorList>
    </citation>
    <scope>NUCLEOTIDE SEQUENCE [LARGE SCALE GENOMIC DNA]</scope>
    <source>
        <strain evidence="6 7">ZYF650</strain>
    </source>
</reference>
<gene>
    <name evidence="6" type="ORF">FWJ25_10955</name>
</gene>
<dbReference type="SUPFAM" id="SSF50891">
    <property type="entry name" value="Cyclophilin-like"/>
    <property type="match status" value="1"/>
</dbReference>
<dbReference type="EC" id="5.2.1.8" evidence="4"/>
<dbReference type="Pfam" id="PF00160">
    <property type="entry name" value="Pro_isomerase"/>
    <property type="match status" value="1"/>
</dbReference>
<evidence type="ECO:0000256" key="3">
    <source>
        <dbReference type="ARBA" id="ARBA00023235"/>
    </source>
</evidence>
<dbReference type="PANTHER" id="PTHR43246">
    <property type="entry name" value="PEPTIDYL-PROLYL CIS-TRANS ISOMERASE CYP38, CHLOROPLASTIC"/>
    <property type="match status" value="1"/>
</dbReference>
<dbReference type="Gene3D" id="2.40.100.10">
    <property type="entry name" value="Cyclophilin-like"/>
    <property type="match status" value="1"/>
</dbReference>
<evidence type="ECO:0000256" key="4">
    <source>
        <dbReference type="RuleBase" id="RU363019"/>
    </source>
</evidence>
<dbReference type="PROSITE" id="PS00170">
    <property type="entry name" value="CSA_PPIASE_1"/>
    <property type="match status" value="1"/>
</dbReference>
<keyword evidence="4" id="KW-0732">Signal</keyword>
<dbReference type="EMBL" id="VTUU01000004">
    <property type="protein sequence ID" value="KAA1173924.1"/>
    <property type="molecule type" value="Genomic_DNA"/>
</dbReference>
<organism evidence="6 7">
    <name type="scientific">Marinobacter salinexigens</name>
    <dbReference type="NCBI Taxonomy" id="2919747"/>
    <lineage>
        <taxon>Bacteria</taxon>
        <taxon>Pseudomonadati</taxon>
        <taxon>Pseudomonadota</taxon>
        <taxon>Gammaproteobacteria</taxon>
        <taxon>Pseudomonadales</taxon>
        <taxon>Marinobacteraceae</taxon>
        <taxon>Marinobacter</taxon>
    </lineage>
</organism>
<accession>A0A5B0VHN1</accession>
<feature type="domain" description="PPIase cyclophilin-type" evidence="5">
    <location>
        <begin position="51"/>
        <end position="201"/>
    </location>
</feature>
<evidence type="ECO:0000313" key="7">
    <source>
        <dbReference type="Proteomes" id="UP000323161"/>
    </source>
</evidence>
<dbReference type="RefSeq" id="WP_149600320.1">
    <property type="nucleotide sequence ID" value="NZ_VTUU01000004.1"/>
</dbReference>
<comment type="similarity">
    <text evidence="1 4">Belongs to the cyclophilin-type PPIase family.</text>
</comment>
<evidence type="ECO:0000256" key="2">
    <source>
        <dbReference type="ARBA" id="ARBA00023110"/>
    </source>
</evidence>
<protein>
    <recommendedName>
        <fullName evidence="4">Peptidyl-prolyl cis-trans isomerase</fullName>
        <shortName evidence="4">PPIase</shortName>
        <ecNumber evidence="4">5.2.1.8</ecNumber>
    </recommendedName>
</protein>
<evidence type="ECO:0000256" key="1">
    <source>
        <dbReference type="ARBA" id="ARBA00007365"/>
    </source>
</evidence>
<dbReference type="GO" id="GO:0006457">
    <property type="term" value="P:protein folding"/>
    <property type="evidence" value="ECO:0007669"/>
    <property type="project" value="InterPro"/>
</dbReference>
<dbReference type="InterPro" id="IPR002130">
    <property type="entry name" value="Cyclophilin-type_PPIase_dom"/>
</dbReference>
<dbReference type="InterPro" id="IPR020892">
    <property type="entry name" value="Cyclophilin-type_PPIase_CS"/>
</dbReference>
<dbReference type="InterPro" id="IPR029000">
    <property type="entry name" value="Cyclophilin-like_dom_sf"/>
</dbReference>
<evidence type="ECO:0000259" key="5">
    <source>
        <dbReference type="PROSITE" id="PS50072"/>
    </source>
</evidence>
<evidence type="ECO:0000313" key="6">
    <source>
        <dbReference type="EMBL" id="KAA1173924.1"/>
    </source>
</evidence>
<dbReference type="Proteomes" id="UP000323161">
    <property type="component" value="Unassembled WGS sequence"/>
</dbReference>
<dbReference type="PROSITE" id="PS50072">
    <property type="entry name" value="CSA_PPIASE_2"/>
    <property type="match status" value="1"/>
</dbReference>
<dbReference type="InterPro" id="IPR044665">
    <property type="entry name" value="E_coli_cyclophilin_A-like"/>
</dbReference>
<comment type="caution">
    <text evidence="6">The sequence shown here is derived from an EMBL/GenBank/DDBJ whole genome shotgun (WGS) entry which is preliminary data.</text>
</comment>
<feature type="signal peptide" evidence="4">
    <location>
        <begin position="1"/>
        <end position="30"/>
    </location>
</feature>
<dbReference type="PRINTS" id="PR00153">
    <property type="entry name" value="CSAPPISMRASE"/>
</dbReference>
<keyword evidence="2 4" id="KW-0697">Rotamase</keyword>
<proteinExistence type="inferred from homology"/>
<name>A0A5B0VHN1_9GAMM</name>
<keyword evidence="7" id="KW-1185">Reference proteome</keyword>
<keyword evidence="3 4" id="KW-0413">Isomerase</keyword>
<comment type="catalytic activity">
    <reaction evidence="4">
        <text>[protein]-peptidylproline (omega=180) = [protein]-peptidylproline (omega=0)</text>
        <dbReference type="Rhea" id="RHEA:16237"/>
        <dbReference type="Rhea" id="RHEA-COMP:10747"/>
        <dbReference type="Rhea" id="RHEA-COMP:10748"/>
        <dbReference type="ChEBI" id="CHEBI:83833"/>
        <dbReference type="ChEBI" id="CHEBI:83834"/>
        <dbReference type="EC" id="5.2.1.8"/>
    </reaction>
</comment>
<dbReference type="AlphaFoldDB" id="A0A5B0VHN1"/>
<comment type="function">
    <text evidence="4">PPIases accelerate the folding of proteins. It catalyzes the cis-trans isomerization of proline imidic peptide bonds in oligopeptides.</text>
</comment>
<feature type="chain" id="PRO_5023160830" description="Peptidyl-prolyl cis-trans isomerase" evidence="4">
    <location>
        <begin position="31"/>
        <end position="210"/>
    </location>
</feature>
<sequence length="210" mass="22411">MINSVKTTHNVIPALLFAFIAMTLTSFARAESPDTAAEQALPEVRVVTSEGAFTLQLRPDVAPETVDNFLEYVNSGFYDGTVFHRVIPGFMVQGGGFTGDMSRKTTRDPIRNEATRSLPNLRGTISMARTNAPHSATSQFFINVANNGFLDAGVRGAGYAVFGKVTEGMGVIDAIASKKTGMSNGMADVPVNTITIESMSVLDLDLDPDA</sequence>
<dbReference type="GO" id="GO:0003755">
    <property type="term" value="F:peptidyl-prolyl cis-trans isomerase activity"/>
    <property type="evidence" value="ECO:0007669"/>
    <property type="project" value="UniProtKB-UniRule"/>
</dbReference>